<keyword evidence="5" id="KW-0813">Transport</keyword>
<organism evidence="8 9">
    <name type="scientific">Mizuhopecten yessoensis</name>
    <name type="common">Japanese scallop</name>
    <name type="synonym">Patinopecten yessoensis</name>
    <dbReference type="NCBI Taxonomy" id="6573"/>
    <lineage>
        <taxon>Eukaryota</taxon>
        <taxon>Metazoa</taxon>
        <taxon>Spiralia</taxon>
        <taxon>Lophotrochozoa</taxon>
        <taxon>Mollusca</taxon>
        <taxon>Bivalvia</taxon>
        <taxon>Autobranchia</taxon>
        <taxon>Pteriomorphia</taxon>
        <taxon>Pectinida</taxon>
        <taxon>Pectinoidea</taxon>
        <taxon>Pectinidae</taxon>
        <taxon>Mizuhopecten</taxon>
    </lineage>
</organism>
<evidence type="ECO:0000256" key="3">
    <source>
        <dbReference type="ARBA" id="ARBA00022989"/>
    </source>
</evidence>
<comment type="similarity">
    <text evidence="5">Belongs to the ligand-gated ion channel (TC 1.A.9) family.</text>
</comment>
<dbReference type="Gene3D" id="1.20.58.390">
    <property type="entry name" value="Neurotransmitter-gated ion-channel transmembrane domain"/>
    <property type="match status" value="1"/>
</dbReference>
<evidence type="ECO:0000259" key="6">
    <source>
        <dbReference type="Pfam" id="PF02931"/>
    </source>
</evidence>
<evidence type="ECO:0000313" key="9">
    <source>
        <dbReference type="Proteomes" id="UP000242188"/>
    </source>
</evidence>
<dbReference type="PANTHER" id="PTHR18945">
    <property type="entry name" value="NEUROTRANSMITTER GATED ION CHANNEL"/>
    <property type="match status" value="1"/>
</dbReference>
<dbReference type="AlphaFoldDB" id="A0A210PZ80"/>
<dbReference type="GO" id="GO:0005230">
    <property type="term" value="F:extracellular ligand-gated monoatomic ion channel activity"/>
    <property type="evidence" value="ECO:0007669"/>
    <property type="project" value="InterPro"/>
</dbReference>
<feature type="transmembrane region" description="Helical" evidence="5">
    <location>
        <begin position="304"/>
        <end position="326"/>
    </location>
</feature>
<dbReference type="SUPFAM" id="SSF90112">
    <property type="entry name" value="Neurotransmitter-gated ion-channel transmembrane pore"/>
    <property type="match status" value="1"/>
</dbReference>
<evidence type="ECO:0000256" key="2">
    <source>
        <dbReference type="ARBA" id="ARBA00022692"/>
    </source>
</evidence>
<dbReference type="InterPro" id="IPR018000">
    <property type="entry name" value="Neurotransmitter_ion_chnl_CS"/>
</dbReference>
<dbReference type="PRINTS" id="PR00252">
    <property type="entry name" value="NRIONCHANNEL"/>
</dbReference>
<feature type="transmembrane region" description="Helical" evidence="5">
    <location>
        <begin position="398"/>
        <end position="416"/>
    </location>
</feature>
<dbReference type="CDD" id="cd18989">
    <property type="entry name" value="LGIC_ECD_cation"/>
    <property type="match status" value="1"/>
</dbReference>
<feature type="domain" description="Neurotransmitter-gated ion-channel ligand-binding" evidence="6">
    <location>
        <begin position="41"/>
        <end position="243"/>
    </location>
</feature>
<keyword evidence="5" id="KW-0407">Ion channel</keyword>
<protein>
    <submittedName>
        <fullName evidence="8">Neuronal acetylcholine receptor subunit alpha-6</fullName>
    </submittedName>
</protein>
<reference evidence="8 9" key="1">
    <citation type="journal article" date="2017" name="Nat. Ecol. Evol.">
        <title>Scallop genome provides insights into evolution of bilaterian karyotype and development.</title>
        <authorList>
            <person name="Wang S."/>
            <person name="Zhang J."/>
            <person name="Jiao W."/>
            <person name="Li J."/>
            <person name="Xun X."/>
            <person name="Sun Y."/>
            <person name="Guo X."/>
            <person name="Huan P."/>
            <person name="Dong B."/>
            <person name="Zhang L."/>
            <person name="Hu X."/>
            <person name="Sun X."/>
            <person name="Wang J."/>
            <person name="Zhao C."/>
            <person name="Wang Y."/>
            <person name="Wang D."/>
            <person name="Huang X."/>
            <person name="Wang R."/>
            <person name="Lv J."/>
            <person name="Li Y."/>
            <person name="Zhang Z."/>
            <person name="Liu B."/>
            <person name="Lu W."/>
            <person name="Hui Y."/>
            <person name="Liang J."/>
            <person name="Zhou Z."/>
            <person name="Hou R."/>
            <person name="Li X."/>
            <person name="Liu Y."/>
            <person name="Li H."/>
            <person name="Ning X."/>
            <person name="Lin Y."/>
            <person name="Zhao L."/>
            <person name="Xing Q."/>
            <person name="Dou J."/>
            <person name="Li Y."/>
            <person name="Mao J."/>
            <person name="Guo H."/>
            <person name="Dou H."/>
            <person name="Li T."/>
            <person name="Mu C."/>
            <person name="Jiang W."/>
            <person name="Fu Q."/>
            <person name="Fu X."/>
            <person name="Miao Y."/>
            <person name="Liu J."/>
            <person name="Yu Q."/>
            <person name="Li R."/>
            <person name="Liao H."/>
            <person name="Li X."/>
            <person name="Kong Y."/>
            <person name="Jiang Z."/>
            <person name="Chourrout D."/>
            <person name="Li R."/>
            <person name="Bao Z."/>
        </authorList>
    </citation>
    <scope>NUCLEOTIDE SEQUENCE [LARGE SCALE GENOMIC DNA]</scope>
    <source>
        <strain evidence="8 9">PY_sf001</strain>
    </source>
</reference>
<dbReference type="InterPro" id="IPR038050">
    <property type="entry name" value="Neuro_actylchol_rec"/>
</dbReference>
<dbReference type="EMBL" id="NEDP02005356">
    <property type="protein sequence ID" value="OWF41795.1"/>
    <property type="molecule type" value="Genomic_DNA"/>
</dbReference>
<comment type="caution">
    <text evidence="8">The sequence shown here is derived from an EMBL/GenBank/DDBJ whole genome shotgun (WGS) entry which is preliminary data.</text>
</comment>
<dbReference type="Pfam" id="PF02932">
    <property type="entry name" value="Neur_chan_memb"/>
    <property type="match status" value="1"/>
</dbReference>
<dbReference type="FunFam" id="2.70.170.10:FF:000028">
    <property type="entry name" value="AcetylCholine Receptor"/>
    <property type="match status" value="1"/>
</dbReference>
<comment type="subcellular location">
    <subcellularLocation>
        <location evidence="1">Membrane</location>
        <topology evidence="1">Multi-pass membrane protein</topology>
    </subcellularLocation>
</comment>
<feature type="chain" id="PRO_5022265924" evidence="5">
    <location>
        <begin position="26"/>
        <end position="420"/>
    </location>
</feature>
<dbReference type="Gene3D" id="2.70.170.10">
    <property type="entry name" value="Neurotransmitter-gated ion-channel ligand-binding domain"/>
    <property type="match status" value="1"/>
</dbReference>
<proteinExistence type="inferred from homology"/>
<dbReference type="GO" id="GO:0004888">
    <property type="term" value="F:transmembrane signaling receptor activity"/>
    <property type="evidence" value="ECO:0007669"/>
    <property type="project" value="InterPro"/>
</dbReference>
<keyword evidence="9" id="KW-1185">Reference proteome</keyword>
<keyword evidence="5" id="KW-0732">Signal</keyword>
<keyword evidence="3 5" id="KW-1133">Transmembrane helix</keyword>
<sequence length="420" mass="47530">MDTMKSRLSVLLLLILAHHIFRSTASIIHQTSGNATAKDLEQLQANLLSKYSKDNLPVFNLSDTVFVQMRMYILSINDLDEVSGTVTLSAGFNLLWHDYRLEWTPSDYEGLATVRFKSSNSVWTPGIVMITSAENLKPIPTSDFPALVTSSGDVSVSSGQLLKSSCNLEMTKFPMDFHTCSLVMTPWGYYMRDMQLQALSSTFDLNFFTPNGEWDLVSTDVSNYTEYGDAFSMLAFTMVLSRRSAYYTISLIIPLWLLCCVGPFTFLVPTGDRLGFMMNVYLSLAVYMTLVSDNLPKISLSMPGLSYFLLMAICYSVGLVFAVIFINRYEDIDDVNEFPSWLRKLLRWTKKKKNNAVGSKKDTSDNRVAALDPDQENSEYRFPEEVSKSDVLNFIDKSMFTGSTLVLLGMSAWYYFAFQY</sequence>
<keyword evidence="8" id="KW-0675">Receptor</keyword>
<evidence type="ECO:0000256" key="1">
    <source>
        <dbReference type="ARBA" id="ARBA00004141"/>
    </source>
</evidence>
<name>A0A210PZ80_MIZYE</name>
<evidence type="ECO:0000256" key="5">
    <source>
        <dbReference type="RuleBase" id="RU000687"/>
    </source>
</evidence>
<dbReference type="PROSITE" id="PS00236">
    <property type="entry name" value="NEUROTR_ION_CHANNEL"/>
    <property type="match status" value="1"/>
</dbReference>
<feature type="domain" description="Neurotransmitter-gated ion-channel transmembrane" evidence="7">
    <location>
        <begin position="252"/>
        <end position="367"/>
    </location>
</feature>
<dbReference type="InterPro" id="IPR036734">
    <property type="entry name" value="Neur_chan_lig-bd_sf"/>
</dbReference>
<keyword evidence="4 5" id="KW-0472">Membrane</keyword>
<dbReference type="InterPro" id="IPR006029">
    <property type="entry name" value="Neurotrans-gated_channel_TM"/>
</dbReference>
<accession>A0A210PZ80</accession>
<dbReference type="STRING" id="6573.A0A210PZ80"/>
<dbReference type="Pfam" id="PF02931">
    <property type="entry name" value="Neur_chan_LBD"/>
    <property type="match status" value="1"/>
</dbReference>
<dbReference type="InterPro" id="IPR036719">
    <property type="entry name" value="Neuro-gated_channel_TM_sf"/>
</dbReference>
<dbReference type="GO" id="GO:0016020">
    <property type="term" value="C:membrane"/>
    <property type="evidence" value="ECO:0007669"/>
    <property type="project" value="UniProtKB-SubCell"/>
</dbReference>
<evidence type="ECO:0000313" key="8">
    <source>
        <dbReference type="EMBL" id="OWF41795.1"/>
    </source>
</evidence>
<dbReference type="OrthoDB" id="6153170at2759"/>
<feature type="signal peptide" evidence="5">
    <location>
        <begin position="1"/>
        <end position="25"/>
    </location>
</feature>
<keyword evidence="2 5" id="KW-0812">Transmembrane</keyword>
<evidence type="ECO:0000259" key="7">
    <source>
        <dbReference type="Pfam" id="PF02932"/>
    </source>
</evidence>
<feature type="transmembrane region" description="Helical" evidence="5">
    <location>
        <begin position="245"/>
        <end position="267"/>
    </location>
</feature>
<dbReference type="InterPro" id="IPR006202">
    <property type="entry name" value="Neur_chan_lig-bd"/>
</dbReference>
<dbReference type="Proteomes" id="UP000242188">
    <property type="component" value="Unassembled WGS sequence"/>
</dbReference>
<dbReference type="InterPro" id="IPR006201">
    <property type="entry name" value="Neur_channel"/>
</dbReference>
<dbReference type="SUPFAM" id="SSF63712">
    <property type="entry name" value="Nicotinic receptor ligand binding domain-like"/>
    <property type="match status" value="1"/>
</dbReference>
<feature type="transmembrane region" description="Helical" evidence="5">
    <location>
        <begin position="274"/>
        <end position="292"/>
    </location>
</feature>
<dbReference type="CDD" id="cd19051">
    <property type="entry name" value="LGIC_TM_cation"/>
    <property type="match status" value="1"/>
</dbReference>
<evidence type="ECO:0000256" key="4">
    <source>
        <dbReference type="ARBA" id="ARBA00023136"/>
    </source>
</evidence>
<gene>
    <name evidence="8" type="ORF">KP79_PYT18040</name>
</gene>
<keyword evidence="5" id="KW-0406">Ion transport</keyword>